<comment type="similarity">
    <text evidence="2">Belongs to the MSOX/MTOX family.</text>
</comment>
<sequence length="426" mass="46870">MDAEIIIIGAGIFGLSTAYHLAQRTSDPSAIIVLDRAPPPSKSAASTDLNKIVRADYSNRLYTELGLEAIEAWENNPIFKNGGVYHQTGWIMCDEKGSDLGQRIRKNFQAIGLDPMQELSEDDVRQDWGGLLKDADLSPFGSFYWNPLAGWADAGRALEILAREIKAMGVRYIVGEANRLILGENGVKGVETKSGDKLTAEKVLLCTGAWTSALMSYTEDALEISSEDRIEAQMTAAGVCVAHVQLSEEQTQYNRLPVYVYGGQGETIPPTRSGILKFTSSSSFRNTISTPTNHAISVPTENQSDAPKGLRDECLNAIQARLPQILSNNRPVDYYRLCWDAITPDQHPLITQHPHPHLSNLYLAAGGSFHCWKFLPTIGKYVTNVLAGISNGADRDAAWAWKYEGTKSKGGVHSKLKPDRELREIH</sequence>
<dbReference type="AlphaFoldDB" id="A0A9W9SEC9"/>
<name>A0A9W9SEC9_9EURO</name>
<protein>
    <recommendedName>
        <fullName evidence="6">FAD dependent oxidoreductase domain-containing protein</fullName>
    </recommendedName>
</protein>
<reference evidence="7" key="2">
    <citation type="journal article" date="2023" name="IMA Fungus">
        <title>Comparative genomic study of the Penicillium genus elucidates a diverse pangenome and 15 lateral gene transfer events.</title>
        <authorList>
            <person name="Petersen C."/>
            <person name="Sorensen T."/>
            <person name="Nielsen M.R."/>
            <person name="Sondergaard T.E."/>
            <person name="Sorensen J.L."/>
            <person name="Fitzpatrick D.A."/>
            <person name="Frisvad J.C."/>
            <person name="Nielsen K.L."/>
        </authorList>
    </citation>
    <scope>NUCLEOTIDE SEQUENCE</scope>
    <source>
        <strain evidence="7">IBT 29677</strain>
    </source>
</reference>
<keyword evidence="4" id="KW-0274">FAD</keyword>
<organism evidence="7 8">
    <name type="scientific">Penicillium cosmopolitanum</name>
    <dbReference type="NCBI Taxonomy" id="1131564"/>
    <lineage>
        <taxon>Eukaryota</taxon>
        <taxon>Fungi</taxon>
        <taxon>Dikarya</taxon>
        <taxon>Ascomycota</taxon>
        <taxon>Pezizomycotina</taxon>
        <taxon>Eurotiomycetes</taxon>
        <taxon>Eurotiomycetidae</taxon>
        <taxon>Eurotiales</taxon>
        <taxon>Aspergillaceae</taxon>
        <taxon>Penicillium</taxon>
    </lineage>
</organism>
<dbReference type="SUPFAM" id="SSF51905">
    <property type="entry name" value="FAD/NAD(P)-binding domain"/>
    <property type="match status" value="1"/>
</dbReference>
<gene>
    <name evidence="7" type="ORF">N7509_013478</name>
</gene>
<comment type="cofactor">
    <cofactor evidence="1">
        <name>FAD</name>
        <dbReference type="ChEBI" id="CHEBI:57692"/>
    </cofactor>
</comment>
<dbReference type="EMBL" id="JAPZBU010000012">
    <property type="protein sequence ID" value="KAJ5376592.1"/>
    <property type="molecule type" value="Genomic_DNA"/>
</dbReference>
<dbReference type="GO" id="GO:0050660">
    <property type="term" value="F:flavin adenine dinucleotide binding"/>
    <property type="evidence" value="ECO:0007669"/>
    <property type="project" value="InterPro"/>
</dbReference>
<dbReference type="PANTHER" id="PTHR10961">
    <property type="entry name" value="PEROXISOMAL SARCOSINE OXIDASE"/>
    <property type="match status" value="1"/>
</dbReference>
<evidence type="ECO:0000256" key="1">
    <source>
        <dbReference type="ARBA" id="ARBA00001974"/>
    </source>
</evidence>
<evidence type="ECO:0000256" key="2">
    <source>
        <dbReference type="ARBA" id="ARBA00010989"/>
    </source>
</evidence>
<keyword evidence="5" id="KW-0560">Oxidoreductase</keyword>
<dbReference type="Gene3D" id="3.30.9.10">
    <property type="entry name" value="D-Amino Acid Oxidase, subunit A, domain 2"/>
    <property type="match status" value="1"/>
</dbReference>
<dbReference type="InterPro" id="IPR006076">
    <property type="entry name" value="FAD-dep_OxRdtase"/>
</dbReference>
<evidence type="ECO:0000313" key="8">
    <source>
        <dbReference type="Proteomes" id="UP001147747"/>
    </source>
</evidence>
<evidence type="ECO:0000256" key="5">
    <source>
        <dbReference type="ARBA" id="ARBA00023002"/>
    </source>
</evidence>
<dbReference type="GO" id="GO:0008115">
    <property type="term" value="F:sarcosine oxidase activity"/>
    <property type="evidence" value="ECO:0007669"/>
    <property type="project" value="TreeGrafter"/>
</dbReference>
<accession>A0A9W9SEC9</accession>
<evidence type="ECO:0000256" key="3">
    <source>
        <dbReference type="ARBA" id="ARBA00022630"/>
    </source>
</evidence>
<keyword evidence="3" id="KW-0285">Flavoprotein</keyword>
<evidence type="ECO:0000313" key="7">
    <source>
        <dbReference type="EMBL" id="KAJ5376592.1"/>
    </source>
</evidence>
<dbReference type="InterPro" id="IPR036188">
    <property type="entry name" value="FAD/NAD-bd_sf"/>
</dbReference>
<dbReference type="GO" id="GO:0051698">
    <property type="term" value="F:saccharopine oxidase activity"/>
    <property type="evidence" value="ECO:0007669"/>
    <property type="project" value="TreeGrafter"/>
</dbReference>
<evidence type="ECO:0000256" key="4">
    <source>
        <dbReference type="ARBA" id="ARBA00022827"/>
    </source>
</evidence>
<dbReference type="Gene3D" id="3.50.50.60">
    <property type="entry name" value="FAD/NAD(P)-binding domain"/>
    <property type="match status" value="1"/>
</dbReference>
<dbReference type="Pfam" id="PF01266">
    <property type="entry name" value="DAO"/>
    <property type="match status" value="1"/>
</dbReference>
<reference evidence="7" key="1">
    <citation type="submission" date="2022-12" db="EMBL/GenBank/DDBJ databases">
        <authorList>
            <person name="Petersen C."/>
        </authorList>
    </citation>
    <scope>NUCLEOTIDE SEQUENCE</scope>
    <source>
        <strain evidence="7">IBT 29677</strain>
    </source>
</reference>
<dbReference type="RefSeq" id="XP_056481622.1">
    <property type="nucleotide sequence ID" value="XM_056638115.1"/>
</dbReference>
<dbReference type="OrthoDB" id="2219495at2759"/>
<feature type="domain" description="FAD dependent oxidoreductase" evidence="6">
    <location>
        <begin position="5"/>
        <end position="383"/>
    </location>
</feature>
<comment type="caution">
    <text evidence="7">The sequence shown here is derived from an EMBL/GenBank/DDBJ whole genome shotgun (WGS) entry which is preliminary data.</text>
</comment>
<evidence type="ECO:0000259" key="6">
    <source>
        <dbReference type="Pfam" id="PF01266"/>
    </source>
</evidence>
<proteinExistence type="inferred from homology"/>
<dbReference type="PANTHER" id="PTHR10961:SF37">
    <property type="entry name" value="FAD DEPENDENT OXIDOREDUCTASE DOMAIN-CONTAINING PROTEIN"/>
    <property type="match status" value="1"/>
</dbReference>
<dbReference type="InterPro" id="IPR045170">
    <property type="entry name" value="MTOX"/>
</dbReference>
<dbReference type="Proteomes" id="UP001147747">
    <property type="component" value="Unassembled WGS sequence"/>
</dbReference>
<dbReference type="GeneID" id="81377095"/>
<keyword evidence="8" id="KW-1185">Reference proteome</keyword>